<protein>
    <submittedName>
        <fullName evidence="8">Uncharacterized protein</fullName>
    </submittedName>
</protein>
<evidence type="ECO:0000313" key="8">
    <source>
        <dbReference type="EMBL" id="RCH88011.1"/>
    </source>
</evidence>
<evidence type="ECO:0000313" key="9">
    <source>
        <dbReference type="Proteomes" id="UP000253551"/>
    </source>
</evidence>
<reference evidence="8 9" key="1">
    <citation type="journal article" date="2018" name="G3 (Bethesda)">
        <title>Phylogenetic and Phylogenomic Definition of Rhizopus Species.</title>
        <authorList>
            <person name="Gryganskyi A.P."/>
            <person name="Golan J."/>
            <person name="Dolatabadi S."/>
            <person name="Mondo S."/>
            <person name="Robb S."/>
            <person name="Idnurm A."/>
            <person name="Muszewska A."/>
            <person name="Steczkiewicz K."/>
            <person name="Masonjones S."/>
            <person name="Liao H.L."/>
            <person name="Gajdeczka M.T."/>
            <person name="Anike F."/>
            <person name="Vuek A."/>
            <person name="Anishchenko I.M."/>
            <person name="Voigt K."/>
            <person name="de Hoog G.S."/>
            <person name="Smith M.E."/>
            <person name="Heitman J."/>
            <person name="Vilgalys R."/>
            <person name="Stajich J.E."/>
        </authorList>
    </citation>
    <scope>NUCLEOTIDE SEQUENCE [LARGE SCALE GENOMIC DNA]</scope>
    <source>
        <strain evidence="8 9">LSU 92-RS-03</strain>
    </source>
</reference>
<dbReference type="GO" id="GO:0000775">
    <property type="term" value="C:chromosome, centromeric region"/>
    <property type="evidence" value="ECO:0007669"/>
    <property type="project" value="UniProtKB-SubCell"/>
</dbReference>
<dbReference type="GO" id="GO:0034080">
    <property type="term" value="P:CENP-A containing chromatin assembly"/>
    <property type="evidence" value="ECO:0007669"/>
    <property type="project" value="InterPro"/>
</dbReference>
<dbReference type="AlphaFoldDB" id="A0A367JE53"/>
<evidence type="ECO:0000256" key="3">
    <source>
        <dbReference type="ARBA" id="ARBA00005566"/>
    </source>
</evidence>
<gene>
    <name evidence="8" type="ORF">CU098_007851</name>
</gene>
<organism evidence="8 9">
    <name type="scientific">Rhizopus stolonifer</name>
    <name type="common">Rhizopus nigricans</name>
    <dbReference type="NCBI Taxonomy" id="4846"/>
    <lineage>
        <taxon>Eukaryota</taxon>
        <taxon>Fungi</taxon>
        <taxon>Fungi incertae sedis</taxon>
        <taxon>Mucoromycota</taxon>
        <taxon>Mucoromycotina</taxon>
        <taxon>Mucoromycetes</taxon>
        <taxon>Mucorales</taxon>
        <taxon>Mucorineae</taxon>
        <taxon>Rhizopodaceae</taxon>
        <taxon>Rhizopus</taxon>
    </lineage>
</organism>
<evidence type="ECO:0000256" key="7">
    <source>
        <dbReference type="SAM" id="MobiDB-lite"/>
    </source>
</evidence>
<evidence type="ECO:0000256" key="6">
    <source>
        <dbReference type="ARBA" id="ARBA00023328"/>
    </source>
</evidence>
<evidence type="ECO:0000256" key="1">
    <source>
        <dbReference type="ARBA" id="ARBA00004123"/>
    </source>
</evidence>
<dbReference type="InterPro" id="IPR007902">
    <property type="entry name" value="Chl4/mis15/CENP-N"/>
</dbReference>
<dbReference type="STRING" id="4846.A0A367JE53"/>
<dbReference type="InterPro" id="IPR052011">
    <property type="entry name" value="CENP-NAC/CAD_complex"/>
</dbReference>
<comment type="similarity">
    <text evidence="3">Belongs to the CENP-N/CHL4 family.</text>
</comment>
<evidence type="ECO:0000256" key="4">
    <source>
        <dbReference type="ARBA" id="ARBA00022454"/>
    </source>
</evidence>
<keyword evidence="4" id="KW-0158">Chromosome</keyword>
<proteinExistence type="inferred from homology"/>
<evidence type="ECO:0000256" key="2">
    <source>
        <dbReference type="ARBA" id="ARBA00004584"/>
    </source>
</evidence>
<accession>A0A367JE53</accession>
<feature type="region of interest" description="Disordered" evidence="7">
    <location>
        <begin position="379"/>
        <end position="405"/>
    </location>
</feature>
<keyword evidence="9" id="KW-1185">Reference proteome</keyword>
<dbReference type="Pfam" id="PF05238">
    <property type="entry name" value="CENP-N"/>
    <property type="match status" value="1"/>
</dbReference>
<dbReference type="PANTHER" id="PTHR46790">
    <property type="entry name" value="CENTROMERE PROTEIN N"/>
    <property type="match status" value="1"/>
</dbReference>
<dbReference type="OrthoDB" id="6585699at2759"/>
<keyword evidence="6" id="KW-0137">Centromere</keyword>
<dbReference type="Proteomes" id="UP000253551">
    <property type="component" value="Unassembled WGS sequence"/>
</dbReference>
<dbReference type="GO" id="GO:0005654">
    <property type="term" value="C:nucleoplasm"/>
    <property type="evidence" value="ECO:0007669"/>
    <property type="project" value="TreeGrafter"/>
</dbReference>
<feature type="compositionally biased region" description="Basic and acidic residues" evidence="7">
    <location>
        <begin position="379"/>
        <end position="392"/>
    </location>
</feature>
<comment type="caution">
    <text evidence="8">The sequence shown here is derived from an EMBL/GenBank/DDBJ whole genome shotgun (WGS) entry which is preliminary data.</text>
</comment>
<dbReference type="EMBL" id="PJQM01003604">
    <property type="protein sequence ID" value="RCH88011.1"/>
    <property type="molecule type" value="Genomic_DNA"/>
</dbReference>
<sequence length="405" mass="46551">MLSEKDLRLTKHSVALDRLVAYASANALKKTLSLWFDIPELCPRNSTSKLEDYTSNSKVSDILDRMKTMDWAEGLYAIQIAQIEMQILKSRPTNKNWKIIEVIKESGRLDQDMEIDTMKKQFDSFLAPFYDCYIYAYNDISANTFWFYLKFYTSEKPNKIRVKRQSGFLVYYPETAYVFVNSSWTNDINPYVNEAILHIFSGDKLAIQKVSAAHYDDTIKQVINSRSLGVFSQLRNNEADSNPLDIRQKRSKGFLDNYTSPGEKRRRILPVDIDEMKERQEAIDNYFGPSELMSYLSLDIELKLPLKVSDETELVGEIEDDEEENNIQIDINLKGTSVVEGLRQMVLSGTIESPPPPWLENVASSAASKIYLHKDGVSKEEYESDNNHEHYTLESIIAEGEEDSS</sequence>
<keyword evidence="5" id="KW-0539">Nucleus</keyword>
<evidence type="ECO:0000256" key="5">
    <source>
        <dbReference type="ARBA" id="ARBA00023242"/>
    </source>
</evidence>
<dbReference type="PANTHER" id="PTHR46790:SF1">
    <property type="entry name" value="CENTROMERE PROTEIN N"/>
    <property type="match status" value="1"/>
</dbReference>
<comment type="subcellular location">
    <subcellularLocation>
        <location evidence="2">Chromosome</location>
        <location evidence="2">Centromere</location>
    </subcellularLocation>
    <subcellularLocation>
        <location evidence="1">Nucleus</location>
    </subcellularLocation>
</comment>
<name>A0A367JE53_RHIST</name>
<dbReference type="GO" id="GO:0007059">
    <property type="term" value="P:chromosome segregation"/>
    <property type="evidence" value="ECO:0007669"/>
    <property type="project" value="InterPro"/>
</dbReference>